<dbReference type="Proteomes" id="UP000285123">
    <property type="component" value="Unassembled WGS sequence"/>
</dbReference>
<evidence type="ECO:0000259" key="3">
    <source>
        <dbReference type="Pfam" id="PF00501"/>
    </source>
</evidence>
<evidence type="ECO:0000256" key="1">
    <source>
        <dbReference type="ARBA" id="ARBA00006432"/>
    </source>
</evidence>
<dbReference type="RefSeq" id="WP_123590187.1">
    <property type="nucleotide sequence ID" value="NZ_AYKF01000064.1"/>
</dbReference>
<accession>A0A423Q318</accession>
<feature type="domain" description="AMP-binding enzyme C-terminal" evidence="4">
    <location>
        <begin position="430"/>
        <end position="507"/>
    </location>
</feature>
<name>A0A423Q318_9GAMM</name>
<evidence type="ECO:0000313" key="5">
    <source>
        <dbReference type="EMBL" id="ROO33030.1"/>
    </source>
</evidence>
<proteinExistence type="inferred from homology"/>
<dbReference type="InterPro" id="IPR020845">
    <property type="entry name" value="AMP-binding_CS"/>
</dbReference>
<dbReference type="Gene3D" id="3.30.300.30">
    <property type="match status" value="1"/>
</dbReference>
<dbReference type="OrthoDB" id="9047442at2"/>
<feature type="domain" description="AMP-dependent synthetase/ligase" evidence="3">
    <location>
        <begin position="13"/>
        <end position="380"/>
    </location>
</feature>
<dbReference type="PANTHER" id="PTHR43201">
    <property type="entry name" value="ACYL-COA SYNTHETASE"/>
    <property type="match status" value="1"/>
</dbReference>
<organism evidence="5 6">
    <name type="scientific">Salinisphaera orenii YIM 95161</name>
    <dbReference type="NCBI Taxonomy" id="1051139"/>
    <lineage>
        <taxon>Bacteria</taxon>
        <taxon>Pseudomonadati</taxon>
        <taxon>Pseudomonadota</taxon>
        <taxon>Gammaproteobacteria</taxon>
        <taxon>Salinisphaerales</taxon>
        <taxon>Salinisphaeraceae</taxon>
        <taxon>Salinisphaera</taxon>
    </lineage>
</organism>
<evidence type="ECO:0000313" key="6">
    <source>
        <dbReference type="Proteomes" id="UP000285123"/>
    </source>
</evidence>
<dbReference type="Pfam" id="PF00501">
    <property type="entry name" value="AMP-binding"/>
    <property type="match status" value="1"/>
</dbReference>
<comment type="similarity">
    <text evidence="1">Belongs to the ATP-dependent AMP-binding enzyme family.</text>
</comment>
<dbReference type="PROSITE" id="PS00455">
    <property type="entry name" value="AMP_BINDING"/>
    <property type="match status" value="1"/>
</dbReference>
<dbReference type="InterPro" id="IPR045851">
    <property type="entry name" value="AMP-bd_C_sf"/>
</dbReference>
<reference evidence="5 6" key="1">
    <citation type="submission" date="2013-10" db="EMBL/GenBank/DDBJ databases">
        <title>Salinisphaera halophila YIM 95161 Genome Sequencing.</title>
        <authorList>
            <person name="Lai Q."/>
            <person name="Li C."/>
            <person name="Shao Z."/>
        </authorList>
    </citation>
    <scope>NUCLEOTIDE SEQUENCE [LARGE SCALE GENOMIC DNA]</scope>
    <source>
        <strain evidence="5 6">YIM 95161</strain>
    </source>
</reference>
<protein>
    <submittedName>
        <fullName evidence="5">Long-chain fatty acid--CoA ligase</fullName>
    </submittedName>
</protein>
<dbReference type="GO" id="GO:0031956">
    <property type="term" value="F:medium-chain fatty acid-CoA ligase activity"/>
    <property type="evidence" value="ECO:0007669"/>
    <property type="project" value="TreeGrafter"/>
</dbReference>
<sequence length="534" mass="58080">MRQAIQNLAQIVEGQARMNPGKRAVRDLDRALTFREWDVRANRLANALGALDAVKGDRIAVLAYNCIEWAEIYIAAAKCGVIVVPINFRLAPTEMQYIIESAGATMLIVQNGLHEDVEAIRADLDIPVARFILFGSDAPPSGWTGYETIIASARATRPSVVVLPDDPWTLMFTSGTTGNPKGVIRSHHGMAMLALVTDIELSVNDSDEALLVMPMSHANSLNFFCAFVYCGGAITIYSRRSFDPAHVLKTMQALPCSFTSLVPTQFIMLLSLPQAERPAGGDLGRMEKMMISSAPARADTKREIMEMFPNSGLFELYGSSEAGWVTMLHPAEQFSHLGTVGRECVGSGPIRLLDEHGDEVPDGTPGELYSLTPYTFDGYWNQPELTREAFDGDHCSVGDMGVRDENGFIQLVDRKKNMIISGGENIYPSEVEAVVGALPGVKDVAVVGVPDAKWGERVHAVVVPQRGQTLDSQTLIEACRGRLAGYKRPRAVTFLTDDEMPRTATGKLLHRVLKERIAEAQTTVTDGSGPGGTS</sequence>
<dbReference type="FunFam" id="3.30.300.30:FF:000008">
    <property type="entry name" value="2,3-dihydroxybenzoate-AMP ligase"/>
    <property type="match status" value="1"/>
</dbReference>
<comment type="caution">
    <text evidence="5">The sequence shown here is derived from an EMBL/GenBank/DDBJ whole genome shotgun (WGS) entry which is preliminary data.</text>
</comment>
<dbReference type="AlphaFoldDB" id="A0A423Q318"/>
<evidence type="ECO:0000259" key="4">
    <source>
        <dbReference type="Pfam" id="PF13193"/>
    </source>
</evidence>
<dbReference type="InterPro" id="IPR025110">
    <property type="entry name" value="AMP-bd_C"/>
</dbReference>
<dbReference type="InterPro" id="IPR000873">
    <property type="entry name" value="AMP-dep_synth/lig_dom"/>
</dbReference>
<dbReference type="EMBL" id="AYKF01000064">
    <property type="protein sequence ID" value="ROO33030.1"/>
    <property type="molecule type" value="Genomic_DNA"/>
</dbReference>
<dbReference type="Gene3D" id="3.40.50.12780">
    <property type="entry name" value="N-terminal domain of ligase-like"/>
    <property type="match status" value="1"/>
</dbReference>
<dbReference type="SUPFAM" id="SSF56801">
    <property type="entry name" value="Acetyl-CoA synthetase-like"/>
    <property type="match status" value="1"/>
</dbReference>
<dbReference type="Pfam" id="PF13193">
    <property type="entry name" value="AMP-binding_C"/>
    <property type="match status" value="1"/>
</dbReference>
<gene>
    <name evidence="5" type="ORF">SAHL_04460</name>
</gene>
<evidence type="ECO:0000256" key="2">
    <source>
        <dbReference type="ARBA" id="ARBA00022598"/>
    </source>
</evidence>
<dbReference type="GO" id="GO:0006631">
    <property type="term" value="P:fatty acid metabolic process"/>
    <property type="evidence" value="ECO:0007669"/>
    <property type="project" value="TreeGrafter"/>
</dbReference>
<keyword evidence="2 5" id="KW-0436">Ligase</keyword>
<dbReference type="PANTHER" id="PTHR43201:SF5">
    <property type="entry name" value="MEDIUM-CHAIN ACYL-COA LIGASE ACSF2, MITOCHONDRIAL"/>
    <property type="match status" value="1"/>
</dbReference>
<dbReference type="InterPro" id="IPR042099">
    <property type="entry name" value="ANL_N_sf"/>
</dbReference>